<dbReference type="AlphaFoldDB" id="A0A4Y8UJG8"/>
<keyword evidence="6" id="KW-1185">Reference proteome</keyword>
<dbReference type="InterPro" id="IPR020845">
    <property type="entry name" value="AMP-binding_CS"/>
</dbReference>
<dbReference type="PROSITE" id="PS00455">
    <property type="entry name" value="AMP_BINDING"/>
    <property type="match status" value="1"/>
</dbReference>
<dbReference type="Pfam" id="PF00501">
    <property type="entry name" value="AMP-binding"/>
    <property type="match status" value="1"/>
</dbReference>
<evidence type="ECO:0000313" key="5">
    <source>
        <dbReference type="EMBL" id="TFH68588.1"/>
    </source>
</evidence>
<reference evidence="5 6" key="1">
    <citation type="submission" date="2019-03" db="EMBL/GenBank/DDBJ databases">
        <title>Draft genome of Gammaproteobacteria bacterium LSUCC0057, a member of the SAR92 clade.</title>
        <authorList>
            <person name="Lanclos V.C."/>
            <person name="Doiron C."/>
            <person name="Henson M.W."/>
            <person name="Thrash J.C."/>
        </authorList>
    </citation>
    <scope>NUCLEOTIDE SEQUENCE [LARGE SCALE GENOMIC DNA]</scope>
    <source>
        <strain evidence="5 6">LSUCC0057</strain>
    </source>
</reference>
<comment type="caution">
    <text evidence="5">The sequence shown here is derived from an EMBL/GenBank/DDBJ whole genome shotgun (WGS) entry which is preliminary data.</text>
</comment>
<proteinExistence type="inferred from homology"/>
<sequence>MNNSDNTLSYGAGPTNQPLLNQTIGDCFDQTVEQFPDAPGLIACHQGIRWSYREYQQQVDRLARGLLQLGVDKGDRVGIWSPNRYEWALTQFATAKIGAIMVCINPAYRLYELEYALNKVGCKLLITAAQFKTSNYLAMLNELAPELAGQPANSRAPLRLAKLPSLQYVVRMGEEASAGMCNFAELLLDPDSELDARYAQRRASLQPDDAINIQFTSGTTGSPKGATLTHLNILNNGKVVGDGMQLSERDRLCIPVPLYHCFGMVMGNLACITHGSAAIYPDEGFDPKTTLATVEAERCTALHGVPTMFIAELDCPEFADYDLSTLRTGIMAGATCPVEVMKKVNGQMHMSEVLIAYGQTETSPVNHMTVADDPFDKRTSTVGRPGPHLEIKLIDENGEIVRRGEKGEICCRGYSVMQGYWDDPEKTAETIDSEGWLHSGDLGVMDELDYVQVVGRIKDMIIRGGENIYPREVEEFLYTHPAIQEVQVFGVPDAKYGEQVCAWVQLKPGQQLTAEQLRDFCNDKITHFKVPKIIRFVSEYPMTVTGKIQKFIMREQMVAELGL</sequence>
<dbReference type="PANTHER" id="PTHR43201">
    <property type="entry name" value="ACYL-COA SYNTHETASE"/>
    <property type="match status" value="1"/>
</dbReference>
<comment type="similarity">
    <text evidence="1">Belongs to the ATP-dependent AMP-binding enzyme family.</text>
</comment>
<name>A0A4Y8UJG8_9GAMM</name>
<dbReference type="InterPro" id="IPR045851">
    <property type="entry name" value="AMP-bd_C_sf"/>
</dbReference>
<dbReference type="Gene3D" id="3.30.300.30">
    <property type="match status" value="1"/>
</dbReference>
<dbReference type="Gene3D" id="3.40.50.12780">
    <property type="entry name" value="N-terminal domain of ligase-like"/>
    <property type="match status" value="1"/>
</dbReference>
<organism evidence="5 6">
    <name type="scientific">Gammaproteobacteria bacterium LSUCC0057</name>
    <dbReference type="NCBI Taxonomy" id="2559237"/>
    <lineage>
        <taxon>Bacteria</taxon>
        <taxon>Pseudomonadati</taxon>
        <taxon>Pseudomonadota</taxon>
        <taxon>Gammaproteobacteria</taxon>
        <taxon>Cellvibrionales</taxon>
        <taxon>Porticoccaceae</taxon>
        <taxon>SAR92 clade</taxon>
    </lineage>
</organism>
<dbReference type="EMBL" id="SPIA01000001">
    <property type="protein sequence ID" value="TFH68588.1"/>
    <property type="molecule type" value="Genomic_DNA"/>
</dbReference>
<dbReference type="FunFam" id="3.40.50.12780:FF:000003">
    <property type="entry name" value="Long-chain-fatty-acid--CoA ligase FadD"/>
    <property type="match status" value="1"/>
</dbReference>
<dbReference type="GO" id="GO:0006631">
    <property type="term" value="P:fatty acid metabolic process"/>
    <property type="evidence" value="ECO:0007669"/>
    <property type="project" value="TreeGrafter"/>
</dbReference>
<dbReference type="Proteomes" id="UP000298133">
    <property type="component" value="Unassembled WGS sequence"/>
</dbReference>
<dbReference type="Pfam" id="PF13193">
    <property type="entry name" value="AMP-binding_C"/>
    <property type="match status" value="1"/>
</dbReference>
<accession>A0A4Y8UJG8</accession>
<dbReference type="PANTHER" id="PTHR43201:SF5">
    <property type="entry name" value="MEDIUM-CHAIN ACYL-COA LIGASE ACSF2, MITOCHONDRIAL"/>
    <property type="match status" value="1"/>
</dbReference>
<dbReference type="FunFam" id="3.30.300.30:FF:000008">
    <property type="entry name" value="2,3-dihydroxybenzoate-AMP ligase"/>
    <property type="match status" value="1"/>
</dbReference>
<dbReference type="InterPro" id="IPR000873">
    <property type="entry name" value="AMP-dep_synth/lig_dom"/>
</dbReference>
<gene>
    <name evidence="5" type="ORF">E3W66_01095</name>
</gene>
<dbReference type="CDD" id="cd05917">
    <property type="entry name" value="FACL_like_2"/>
    <property type="match status" value="1"/>
</dbReference>
<dbReference type="OrthoDB" id="9761989at2"/>
<dbReference type="InterPro" id="IPR042099">
    <property type="entry name" value="ANL_N_sf"/>
</dbReference>
<protein>
    <submittedName>
        <fullName evidence="5">AMP-binding protein</fullName>
    </submittedName>
</protein>
<feature type="domain" description="AMP-binding enzyme C-terminal" evidence="4">
    <location>
        <begin position="472"/>
        <end position="547"/>
    </location>
</feature>
<evidence type="ECO:0000259" key="4">
    <source>
        <dbReference type="Pfam" id="PF13193"/>
    </source>
</evidence>
<evidence type="ECO:0000313" key="6">
    <source>
        <dbReference type="Proteomes" id="UP000298133"/>
    </source>
</evidence>
<evidence type="ECO:0000259" key="3">
    <source>
        <dbReference type="Pfam" id="PF00501"/>
    </source>
</evidence>
<evidence type="ECO:0000256" key="2">
    <source>
        <dbReference type="ARBA" id="ARBA00022598"/>
    </source>
</evidence>
<keyword evidence="2" id="KW-0436">Ligase</keyword>
<dbReference type="NCBIfam" id="NF009233">
    <property type="entry name" value="PRK12583.1"/>
    <property type="match status" value="1"/>
</dbReference>
<dbReference type="InterPro" id="IPR025110">
    <property type="entry name" value="AMP-bd_C"/>
</dbReference>
<evidence type="ECO:0000256" key="1">
    <source>
        <dbReference type="ARBA" id="ARBA00006432"/>
    </source>
</evidence>
<dbReference type="SUPFAM" id="SSF56801">
    <property type="entry name" value="Acetyl-CoA synthetase-like"/>
    <property type="match status" value="1"/>
</dbReference>
<feature type="domain" description="AMP-dependent synthetase/ligase" evidence="3">
    <location>
        <begin position="28"/>
        <end position="421"/>
    </location>
</feature>
<dbReference type="GO" id="GO:0031956">
    <property type="term" value="F:medium-chain fatty acid-CoA ligase activity"/>
    <property type="evidence" value="ECO:0007669"/>
    <property type="project" value="TreeGrafter"/>
</dbReference>